<accession>A0AAV3YYM1</accession>
<dbReference type="AlphaFoldDB" id="A0AAV3YYM1"/>
<dbReference type="Proteomes" id="UP000735302">
    <property type="component" value="Unassembled WGS sequence"/>
</dbReference>
<protein>
    <submittedName>
        <fullName evidence="1">Uncharacterized protein</fullName>
    </submittedName>
</protein>
<evidence type="ECO:0000313" key="1">
    <source>
        <dbReference type="EMBL" id="GFN88123.1"/>
    </source>
</evidence>
<gene>
    <name evidence="1" type="ORF">PoB_001462900</name>
</gene>
<keyword evidence="2" id="KW-1185">Reference proteome</keyword>
<reference evidence="1 2" key="1">
    <citation type="journal article" date="2021" name="Elife">
        <title>Chloroplast acquisition without the gene transfer in kleptoplastic sea slugs, Plakobranchus ocellatus.</title>
        <authorList>
            <person name="Maeda T."/>
            <person name="Takahashi S."/>
            <person name="Yoshida T."/>
            <person name="Shimamura S."/>
            <person name="Takaki Y."/>
            <person name="Nagai Y."/>
            <person name="Toyoda A."/>
            <person name="Suzuki Y."/>
            <person name="Arimoto A."/>
            <person name="Ishii H."/>
            <person name="Satoh N."/>
            <person name="Nishiyama T."/>
            <person name="Hasebe M."/>
            <person name="Maruyama T."/>
            <person name="Minagawa J."/>
            <person name="Obokata J."/>
            <person name="Shigenobu S."/>
        </authorList>
    </citation>
    <scope>NUCLEOTIDE SEQUENCE [LARGE SCALE GENOMIC DNA]</scope>
</reference>
<evidence type="ECO:0000313" key="2">
    <source>
        <dbReference type="Proteomes" id="UP000735302"/>
    </source>
</evidence>
<sequence>MDGVIDAVDPQGWSHDVLRYLHLMLLQFFDTSSNIHVILMQVDRVEGEQGVPNEFGGDESKGREDMREIRKTIRSIVVKAQSEG</sequence>
<comment type="caution">
    <text evidence="1">The sequence shown here is derived from an EMBL/GenBank/DDBJ whole genome shotgun (WGS) entry which is preliminary data.</text>
</comment>
<proteinExistence type="predicted"/>
<dbReference type="EMBL" id="BLXT01001839">
    <property type="protein sequence ID" value="GFN88123.1"/>
    <property type="molecule type" value="Genomic_DNA"/>
</dbReference>
<organism evidence="1 2">
    <name type="scientific">Plakobranchus ocellatus</name>
    <dbReference type="NCBI Taxonomy" id="259542"/>
    <lineage>
        <taxon>Eukaryota</taxon>
        <taxon>Metazoa</taxon>
        <taxon>Spiralia</taxon>
        <taxon>Lophotrochozoa</taxon>
        <taxon>Mollusca</taxon>
        <taxon>Gastropoda</taxon>
        <taxon>Heterobranchia</taxon>
        <taxon>Euthyneura</taxon>
        <taxon>Panpulmonata</taxon>
        <taxon>Sacoglossa</taxon>
        <taxon>Placobranchoidea</taxon>
        <taxon>Plakobranchidae</taxon>
        <taxon>Plakobranchus</taxon>
    </lineage>
</organism>
<name>A0AAV3YYM1_9GAST</name>